<dbReference type="InterPro" id="IPR043429">
    <property type="entry name" value="ArtM/GltK/GlnP/TcyL/YhdX-like"/>
</dbReference>
<proteinExistence type="inferred from homology"/>
<dbReference type="InterPro" id="IPR010065">
    <property type="entry name" value="AA_ABC_transptr_permease_3TM"/>
</dbReference>
<comment type="similarity">
    <text evidence="2">Belongs to the binding-protein-dependent transport system permease family. HisMQ subfamily.</text>
</comment>
<dbReference type="NCBIfam" id="TIGR01726">
    <property type="entry name" value="HEQRo_perm_3TM"/>
    <property type="match status" value="1"/>
</dbReference>
<dbReference type="Gene3D" id="1.10.3720.10">
    <property type="entry name" value="MetI-like"/>
    <property type="match status" value="1"/>
</dbReference>
<dbReference type="Pfam" id="PF00528">
    <property type="entry name" value="BPD_transp_1"/>
    <property type="match status" value="1"/>
</dbReference>
<dbReference type="OrthoDB" id="9771188at2"/>
<reference evidence="11 12" key="1">
    <citation type="submission" date="2018-09" db="EMBL/GenBank/DDBJ databases">
        <authorList>
            <person name="Wang Z."/>
        </authorList>
    </citation>
    <scope>NUCLEOTIDE SEQUENCE [LARGE SCALE GENOMIC DNA]</scope>
    <source>
        <strain evidence="11 12">ALS 81</strain>
    </source>
</reference>
<feature type="domain" description="ABC transmembrane type-1" evidence="10">
    <location>
        <begin position="158"/>
        <end position="352"/>
    </location>
</feature>
<dbReference type="SUPFAM" id="SSF161098">
    <property type="entry name" value="MetI-like"/>
    <property type="match status" value="1"/>
</dbReference>
<dbReference type="FunFam" id="1.10.3720.10:FF:000032">
    <property type="entry name" value="General amino acid ABC transporter permease"/>
    <property type="match status" value="1"/>
</dbReference>
<accession>A0A420EH97</accession>
<comment type="caution">
    <text evidence="11">The sequence shown here is derived from an EMBL/GenBank/DDBJ whole genome shotgun (WGS) entry which is preliminary data.</text>
</comment>
<feature type="transmembrane region" description="Helical" evidence="9">
    <location>
        <begin position="35"/>
        <end position="57"/>
    </location>
</feature>
<evidence type="ECO:0000313" key="11">
    <source>
        <dbReference type="EMBL" id="RKF20037.1"/>
    </source>
</evidence>
<feature type="transmembrane region" description="Helical" evidence="9">
    <location>
        <begin position="124"/>
        <end position="141"/>
    </location>
</feature>
<keyword evidence="12" id="KW-1185">Reference proteome</keyword>
<evidence type="ECO:0000259" key="10">
    <source>
        <dbReference type="PROSITE" id="PS50928"/>
    </source>
</evidence>
<feature type="transmembrane region" description="Helical" evidence="9">
    <location>
        <begin position="333"/>
        <end position="353"/>
    </location>
</feature>
<feature type="transmembrane region" description="Helical" evidence="9">
    <location>
        <begin position="304"/>
        <end position="321"/>
    </location>
</feature>
<dbReference type="PROSITE" id="PS50928">
    <property type="entry name" value="ABC_TM1"/>
    <property type="match status" value="1"/>
</dbReference>
<dbReference type="InterPro" id="IPR035906">
    <property type="entry name" value="MetI-like_sf"/>
</dbReference>
<dbReference type="InterPro" id="IPR000515">
    <property type="entry name" value="MetI-like"/>
</dbReference>
<keyword evidence="6" id="KW-0029">Amino-acid transport</keyword>
<dbReference type="CDD" id="cd06261">
    <property type="entry name" value="TM_PBP2"/>
    <property type="match status" value="1"/>
</dbReference>
<dbReference type="PANTHER" id="PTHR30614">
    <property type="entry name" value="MEMBRANE COMPONENT OF AMINO ACID ABC TRANSPORTER"/>
    <property type="match status" value="1"/>
</dbReference>
<feature type="transmembrane region" description="Helical" evidence="9">
    <location>
        <begin position="161"/>
        <end position="182"/>
    </location>
</feature>
<feature type="transmembrane region" description="Helical" evidence="9">
    <location>
        <begin position="203"/>
        <end position="221"/>
    </location>
</feature>
<evidence type="ECO:0000256" key="6">
    <source>
        <dbReference type="ARBA" id="ARBA00022970"/>
    </source>
</evidence>
<evidence type="ECO:0000256" key="1">
    <source>
        <dbReference type="ARBA" id="ARBA00004429"/>
    </source>
</evidence>
<dbReference type="GO" id="GO:0043190">
    <property type="term" value="C:ATP-binding cassette (ABC) transporter complex"/>
    <property type="evidence" value="ECO:0007669"/>
    <property type="project" value="InterPro"/>
</dbReference>
<evidence type="ECO:0000256" key="8">
    <source>
        <dbReference type="ARBA" id="ARBA00023136"/>
    </source>
</evidence>
<name>A0A420EH97_9ALTE</name>
<comment type="subcellular location">
    <subcellularLocation>
        <location evidence="1">Cell inner membrane</location>
        <topology evidence="1">Multi-pass membrane protein</topology>
    </subcellularLocation>
    <subcellularLocation>
        <location evidence="9">Cell membrane</location>
        <topology evidence="9">Multi-pass membrane protein</topology>
    </subcellularLocation>
</comment>
<keyword evidence="8 9" id="KW-0472">Membrane</keyword>
<dbReference type="PANTHER" id="PTHR30614:SF41">
    <property type="entry name" value="INNER MEMBRANE AMINO-ACID ABC TRANSPORTER PERMEASE PROTEIN YHDY"/>
    <property type="match status" value="1"/>
</dbReference>
<keyword evidence="5 9" id="KW-0812">Transmembrane</keyword>
<keyword evidence="4" id="KW-1003">Cell membrane</keyword>
<feature type="transmembrane region" description="Helical" evidence="9">
    <location>
        <begin position="97"/>
        <end position="115"/>
    </location>
</feature>
<evidence type="ECO:0000256" key="9">
    <source>
        <dbReference type="RuleBase" id="RU363032"/>
    </source>
</evidence>
<dbReference type="GO" id="GO:0022857">
    <property type="term" value="F:transmembrane transporter activity"/>
    <property type="evidence" value="ECO:0007669"/>
    <property type="project" value="InterPro"/>
</dbReference>
<dbReference type="RefSeq" id="WP_120354041.1">
    <property type="nucleotide sequence ID" value="NZ_RAQO01000004.1"/>
</dbReference>
<protein>
    <submittedName>
        <fullName evidence="11">Amino acid ABC transporter permease</fullName>
    </submittedName>
</protein>
<sequence length="363" mass="40535">MTVHEFKPDLAPPTSARGVVGWLKYNLFNGPVNSIFTLLLIYLVIPPLLSAFQWIFIDADFIGDSRDACTSDGACWVFISSRFEQLIYGFYPSEERWRVNIVFVSFALIIAGLIWPKTPQKTKLAIFSLVIYPIIVFYLLIGDSFGLAKVDTHQWGGLMLTLTLAVVGIVAALPFGILLALGRRSDMPIIRSFSTIYIEFWRAVPLITVLFMASVMLPLFVGSEVDFDKLMRALIGIIMFQSAYMAEVIRGGLQAIPKGQYEAGEALGLNYWQSTGLIILPQALKITIPSIVNTFIALFKDTSLVLIIGLFDLLAIGQSALADPAWLGFSTEMYVFVAFVFWVFCFGMSRYSVYLENKLHTGH</sequence>
<evidence type="ECO:0000313" key="12">
    <source>
        <dbReference type="Proteomes" id="UP000286482"/>
    </source>
</evidence>
<evidence type="ECO:0000256" key="7">
    <source>
        <dbReference type="ARBA" id="ARBA00022989"/>
    </source>
</evidence>
<keyword evidence="3 9" id="KW-0813">Transport</keyword>
<dbReference type="GO" id="GO:0006865">
    <property type="term" value="P:amino acid transport"/>
    <property type="evidence" value="ECO:0007669"/>
    <property type="project" value="UniProtKB-KW"/>
</dbReference>
<dbReference type="EMBL" id="RAQO01000004">
    <property type="protein sequence ID" value="RKF20037.1"/>
    <property type="molecule type" value="Genomic_DNA"/>
</dbReference>
<evidence type="ECO:0000256" key="4">
    <source>
        <dbReference type="ARBA" id="ARBA00022475"/>
    </source>
</evidence>
<evidence type="ECO:0000256" key="2">
    <source>
        <dbReference type="ARBA" id="ARBA00010072"/>
    </source>
</evidence>
<evidence type="ECO:0000256" key="5">
    <source>
        <dbReference type="ARBA" id="ARBA00022692"/>
    </source>
</evidence>
<gene>
    <name evidence="11" type="ORF">DBZ36_06190</name>
</gene>
<keyword evidence="7 9" id="KW-1133">Transmembrane helix</keyword>
<dbReference type="AlphaFoldDB" id="A0A420EH97"/>
<organism evidence="11 12">
    <name type="scientific">Alginatibacterium sediminis</name>
    <dbReference type="NCBI Taxonomy" id="2164068"/>
    <lineage>
        <taxon>Bacteria</taxon>
        <taxon>Pseudomonadati</taxon>
        <taxon>Pseudomonadota</taxon>
        <taxon>Gammaproteobacteria</taxon>
        <taxon>Alteromonadales</taxon>
        <taxon>Alteromonadaceae</taxon>
        <taxon>Alginatibacterium</taxon>
    </lineage>
</organism>
<evidence type="ECO:0000256" key="3">
    <source>
        <dbReference type="ARBA" id="ARBA00022448"/>
    </source>
</evidence>
<dbReference type="Proteomes" id="UP000286482">
    <property type="component" value="Unassembled WGS sequence"/>
</dbReference>